<feature type="domain" description="EF-hand" evidence="14">
    <location>
        <begin position="187"/>
        <end position="222"/>
    </location>
</feature>
<name>A0A6I9NWN7_9TELE</name>
<evidence type="ECO:0000313" key="16">
    <source>
        <dbReference type="RefSeq" id="XP_010782369.1"/>
    </source>
</evidence>
<dbReference type="Gene3D" id="1.10.238.10">
    <property type="entry name" value="EF-hand"/>
    <property type="match status" value="1"/>
</dbReference>
<feature type="compositionally biased region" description="Gly residues" evidence="13">
    <location>
        <begin position="82"/>
        <end position="108"/>
    </location>
</feature>
<feature type="compositionally biased region" description="Basic and acidic residues" evidence="13">
    <location>
        <begin position="273"/>
        <end position="284"/>
    </location>
</feature>
<evidence type="ECO:0000256" key="12">
    <source>
        <dbReference type="ARBA" id="ARBA00042606"/>
    </source>
</evidence>
<feature type="compositionally biased region" description="Gly residues" evidence="13">
    <location>
        <begin position="39"/>
        <end position="51"/>
    </location>
</feature>
<feature type="domain" description="EF-hand" evidence="14">
    <location>
        <begin position="120"/>
        <end position="155"/>
    </location>
</feature>
<keyword evidence="8" id="KW-0968">Cytoplasmic vesicle</keyword>
<accession>A0A6I9NWN7</accession>
<dbReference type="CTD" id="553115"/>
<evidence type="ECO:0000256" key="5">
    <source>
        <dbReference type="ARBA" id="ARBA00022824"/>
    </source>
</evidence>
<dbReference type="GO" id="GO:0048208">
    <property type="term" value="P:COPII vesicle coating"/>
    <property type="evidence" value="ECO:0007669"/>
    <property type="project" value="TreeGrafter"/>
</dbReference>
<evidence type="ECO:0000256" key="8">
    <source>
        <dbReference type="ARBA" id="ARBA00023329"/>
    </source>
</evidence>
<keyword evidence="15" id="KW-1185">Reference proteome</keyword>
<keyword evidence="6" id="KW-0106">Calcium</keyword>
<evidence type="ECO:0000256" key="1">
    <source>
        <dbReference type="ARBA" id="ARBA00004240"/>
    </source>
</evidence>
<comment type="subcellular location">
    <subcellularLocation>
        <location evidence="9">Cytoplasmic vesicle</location>
        <location evidence="9">COPII-coated vesicle membrane</location>
        <topology evidence="9">Peripheral membrane protein</topology>
    </subcellularLocation>
    <subcellularLocation>
        <location evidence="1">Endoplasmic reticulum</location>
    </subcellularLocation>
</comment>
<evidence type="ECO:0000256" key="6">
    <source>
        <dbReference type="ARBA" id="ARBA00022837"/>
    </source>
</evidence>
<evidence type="ECO:0000256" key="9">
    <source>
        <dbReference type="ARBA" id="ARBA00037873"/>
    </source>
</evidence>
<keyword evidence="5" id="KW-0256">Endoplasmic reticulum</keyword>
<organism evidence="15 16">
    <name type="scientific">Notothenia coriiceps</name>
    <name type="common">black rockcod</name>
    <dbReference type="NCBI Taxonomy" id="8208"/>
    <lineage>
        <taxon>Eukaryota</taxon>
        <taxon>Metazoa</taxon>
        <taxon>Chordata</taxon>
        <taxon>Craniata</taxon>
        <taxon>Vertebrata</taxon>
        <taxon>Euteleostomi</taxon>
        <taxon>Actinopterygii</taxon>
        <taxon>Neopterygii</taxon>
        <taxon>Teleostei</taxon>
        <taxon>Neoteleostei</taxon>
        <taxon>Acanthomorphata</taxon>
        <taxon>Eupercaria</taxon>
        <taxon>Perciformes</taxon>
        <taxon>Notothenioidei</taxon>
        <taxon>Nototheniidae</taxon>
        <taxon>Notothenia</taxon>
    </lineage>
</organism>
<evidence type="ECO:0000256" key="2">
    <source>
        <dbReference type="ARBA" id="ARBA00022490"/>
    </source>
</evidence>
<evidence type="ECO:0000256" key="11">
    <source>
        <dbReference type="ARBA" id="ARBA00041490"/>
    </source>
</evidence>
<evidence type="ECO:0000256" key="7">
    <source>
        <dbReference type="ARBA" id="ARBA00023136"/>
    </source>
</evidence>
<dbReference type="AlphaFoldDB" id="A0A6I9NWN7"/>
<feature type="region of interest" description="Disordered" evidence="13">
    <location>
        <begin position="1"/>
        <end position="114"/>
    </location>
</feature>
<evidence type="ECO:0000256" key="3">
    <source>
        <dbReference type="ARBA" id="ARBA00022723"/>
    </source>
</evidence>
<dbReference type="GO" id="GO:0012507">
    <property type="term" value="C:ER to Golgi transport vesicle membrane"/>
    <property type="evidence" value="ECO:0007669"/>
    <property type="project" value="UniProtKB-SubCell"/>
</dbReference>
<dbReference type="PROSITE" id="PS50222">
    <property type="entry name" value="EF_HAND_2"/>
    <property type="match status" value="2"/>
</dbReference>
<evidence type="ECO:0000256" key="4">
    <source>
        <dbReference type="ARBA" id="ARBA00022737"/>
    </source>
</evidence>
<sequence length="299" mass="31892">MSFHYGQGYPGGSHPPPSAPYGGGSGPYGGHPSAPYGGSPHGGSPHGGSPHGGSPHVGSPHGGVPRQPTAPYGGYGAPAQGGQYGQGQGGAPAGHYGGYGGQPQGGHYGQHAPAGNIPPGVGQEAFQWFHTVDTDRSGYINLKELKQALVNSNWSAFNDETCLMMINMFDKTRTGRMDIFGFSALWEFMQRWRGLFQQFDRDRSGFISGTELHQGTLVGNRLLYSSTPRTRAERRRWWFQMSSRCSGRQKSRERTEPDAPGAPAPPPPPLGENRGRPPNCEEGRVGVGPVVVGDRRTTA</sequence>
<gene>
    <name evidence="16" type="primary">pef1</name>
</gene>
<dbReference type="SMART" id="SM00054">
    <property type="entry name" value="EFh"/>
    <property type="match status" value="2"/>
</dbReference>
<evidence type="ECO:0000256" key="10">
    <source>
        <dbReference type="ARBA" id="ARBA00041025"/>
    </source>
</evidence>
<dbReference type="KEGG" id="ncc:104956567"/>
<dbReference type="RefSeq" id="XP_010782369.1">
    <property type="nucleotide sequence ID" value="XM_010784067.1"/>
</dbReference>
<feature type="compositionally biased region" description="Low complexity" evidence="13">
    <location>
        <begin position="52"/>
        <end position="65"/>
    </location>
</feature>
<dbReference type="InterPro" id="IPR051426">
    <property type="entry name" value="Peflin/Sorcin_CaBP"/>
</dbReference>
<protein>
    <recommendedName>
        <fullName evidence="10">Peflin</fullName>
    </recommendedName>
    <alternativeName>
        <fullName evidence="11">PEF protein with a long N-terminal hydrophobic domain</fullName>
    </alternativeName>
    <alternativeName>
        <fullName evidence="12">Penta-EF hand domain-containing protein 1</fullName>
    </alternativeName>
</protein>
<dbReference type="PANTHER" id="PTHR46212">
    <property type="entry name" value="PEFLIN"/>
    <property type="match status" value="1"/>
</dbReference>
<dbReference type="PROSITE" id="PS00018">
    <property type="entry name" value="EF_HAND_1"/>
    <property type="match status" value="2"/>
</dbReference>
<proteinExistence type="predicted"/>
<feature type="region of interest" description="Disordered" evidence="13">
    <location>
        <begin position="246"/>
        <end position="299"/>
    </location>
</feature>
<dbReference type="GO" id="GO:0005783">
    <property type="term" value="C:endoplasmic reticulum"/>
    <property type="evidence" value="ECO:0007669"/>
    <property type="project" value="UniProtKB-SubCell"/>
</dbReference>
<evidence type="ECO:0000259" key="14">
    <source>
        <dbReference type="PROSITE" id="PS50222"/>
    </source>
</evidence>
<dbReference type="OrthoDB" id="10248537at2759"/>
<evidence type="ECO:0000256" key="13">
    <source>
        <dbReference type="SAM" id="MobiDB-lite"/>
    </source>
</evidence>
<dbReference type="Pfam" id="PF13202">
    <property type="entry name" value="EF-hand_5"/>
    <property type="match status" value="2"/>
</dbReference>
<feature type="compositionally biased region" description="Pro residues" evidence="13">
    <location>
        <begin position="260"/>
        <end position="270"/>
    </location>
</feature>
<keyword evidence="2" id="KW-0963">Cytoplasm</keyword>
<keyword evidence="4" id="KW-0677">Repeat</keyword>
<dbReference type="InterPro" id="IPR002048">
    <property type="entry name" value="EF_hand_dom"/>
</dbReference>
<keyword evidence="7" id="KW-0472">Membrane</keyword>
<dbReference type="GO" id="GO:0048306">
    <property type="term" value="F:calcium-dependent protein binding"/>
    <property type="evidence" value="ECO:0007669"/>
    <property type="project" value="UniProtKB-ARBA"/>
</dbReference>
<reference evidence="16" key="1">
    <citation type="submission" date="2025-08" db="UniProtKB">
        <authorList>
            <consortium name="RefSeq"/>
        </authorList>
    </citation>
    <scope>IDENTIFICATION</scope>
    <source>
        <tissue evidence="16">Muscle</tissue>
    </source>
</reference>
<dbReference type="PANTHER" id="PTHR46212:SF10">
    <property type="entry name" value="PEFLIN"/>
    <property type="match status" value="1"/>
</dbReference>
<dbReference type="Proteomes" id="UP000504611">
    <property type="component" value="Unplaced"/>
</dbReference>
<dbReference type="SUPFAM" id="SSF47473">
    <property type="entry name" value="EF-hand"/>
    <property type="match status" value="1"/>
</dbReference>
<keyword evidence="3" id="KW-0479">Metal-binding</keyword>
<dbReference type="InterPro" id="IPR018247">
    <property type="entry name" value="EF_Hand_1_Ca_BS"/>
</dbReference>
<dbReference type="GO" id="GO:0005509">
    <property type="term" value="F:calcium ion binding"/>
    <property type="evidence" value="ECO:0007669"/>
    <property type="project" value="InterPro"/>
</dbReference>
<dbReference type="InterPro" id="IPR011992">
    <property type="entry name" value="EF-hand-dom_pair"/>
</dbReference>
<evidence type="ECO:0000313" key="15">
    <source>
        <dbReference type="Proteomes" id="UP000504611"/>
    </source>
</evidence>